<evidence type="ECO:0000313" key="6">
    <source>
        <dbReference type="EMBL" id="OGE08372.1"/>
    </source>
</evidence>
<dbReference type="PROSITE" id="PS00629">
    <property type="entry name" value="IMP_1"/>
    <property type="match status" value="1"/>
</dbReference>
<dbReference type="Gene3D" id="3.30.540.10">
    <property type="entry name" value="Fructose-1,6-Bisphosphatase, subunit A, domain 1"/>
    <property type="match status" value="1"/>
</dbReference>
<comment type="caution">
    <text evidence="6">The sequence shown here is derived from an EMBL/GenBank/DDBJ whole genome shotgun (WGS) entry which is preliminary data.</text>
</comment>
<accession>A0A1F5HW18</accession>
<gene>
    <name evidence="6" type="ORF">A3A60_00380</name>
</gene>
<dbReference type="Pfam" id="PF00459">
    <property type="entry name" value="Inositol_P"/>
    <property type="match status" value="1"/>
</dbReference>
<feature type="binding site" evidence="5">
    <location>
        <position position="202"/>
    </location>
    <ligand>
        <name>Mg(2+)</name>
        <dbReference type="ChEBI" id="CHEBI:18420"/>
        <label>1</label>
        <note>catalytic</note>
    </ligand>
</feature>
<dbReference type="GO" id="GO:0007165">
    <property type="term" value="P:signal transduction"/>
    <property type="evidence" value="ECO:0007669"/>
    <property type="project" value="TreeGrafter"/>
</dbReference>
<organism evidence="6 7">
    <name type="scientific">Candidatus Curtissbacteria bacterium RIFCSPLOWO2_01_FULL_42_26</name>
    <dbReference type="NCBI Taxonomy" id="1797729"/>
    <lineage>
        <taxon>Bacteria</taxon>
        <taxon>Candidatus Curtissiibacteriota</taxon>
    </lineage>
</organism>
<evidence type="ECO:0000256" key="4">
    <source>
        <dbReference type="ARBA" id="ARBA00022842"/>
    </source>
</evidence>
<evidence type="ECO:0000256" key="1">
    <source>
        <dbReference type="ARBA" id="ARBA00001946"/>
    </source>
</evidence>
<dbReference type="PANTHER" id="PTHR20854">
    <property type="entry name" value="INOSITOL MONOPHOSPHATASE"/>
    <property type="match status" value="1"/>
</dbReference>
<protein>
    <recommendedName>
        <fullName evidence="8">Histidinol-phosphatase</fullName>
    </recommendedName>
</protein>
<reference evidence="6 7" key="1">
    <citation type="journal article" date="2016" name="Nat. Commun.">
        <title>Thousands of microbial genomes shed light on interconnected biogeochemical processes in an aquifer system.</title>
        <authorList>
            <person name="Anantharaman K."/>
            <person name="Brown C.T."/>
            <person name="Hug L.A."/>
            <person name="Sharon I."/>
            <person name="Castelle C.J."/>
            <person name="Probst A.J."/>
            <person name="Thomas B.C."/>
            <person name="Singh A."/>
            <person name="Wilkins M.J."/>
            <person name="Karaoz U."/>
            <person name="Brodie E.L."/>
            <person name="Williams K.H."/>
            <person name="Hubbard S.S."/>
            <person name="Banfield J.F."/>
        </authorList>
    </citation>
    <scope>NUCLEOTIDE SEQUENCE [LARGE SCALE GENOMIC DNA]</scope>
</reference>
<evidence type="ECO:0000256" key="2">
    <source>
        <dbReference type="ARBA" id="ARBA00022723"/>
    </source>
</evidence>
<keyword evidence="4 5" id="KW-0460">Magnesium</keyword>
<dbReference type="GO" id="GO:0008934">
    <property type="term" value="F:inositol monophosphate 1-phosphatase activity"/>
    <property type="evidence" value="ECO:0007669"/>
    <property type="project" value="TreeGrafter"/>
</dbReference>
<dbReference type="Gene3D" id="3.40.190.80">
    <property type="match status" value="1"/>
</dbReference>
<feature type="binding site" evidence="5">
    <location>
        <position position="80"/>
    </location>
    <ligand>
        <name>Mg(2+)</name>
        <dbReference type="ChEBI" id="CHEBI:18420"/>
        <label>1</label>
        <note>catalytic</note>
    </ligand>
</feature>
<evidence type="ECO:0000256" key="3">
    <source>
        <dbReference type="ARBA" id="ARBA00022801"/>
    </source>
</evidence>
<keyword evidence="3" id="KW-0378">Hydrolase</keyword>
<feature type="binding site" evidence="5">
    <location>
        <position position="78"/>
    </location>
    <ligand>
        <name>Mg(2+)</name>
        <dbReference type="ChEBI" id="CHEBI:18420"/>
        <label>1</label>
        <note>catalytic</note>
    </ligand>
</feature>
<dbReference type="PRINTS" id="PR00377">
    <property type="entry name" value="IMPHPHTASES"/>
</dbReference>
<dbReference type="PANTHER" id="PTHR20854:SF4">
    <property type="entry name" value="INOSITOL-1-MONOPHOSPHATASE-RELATED"/>
    <property type="match status" value="1"/>
</dbReference>
<dbReference type="SUPFAM" id="SSF56655">
    <property type="entry name" value="Carbohydrate phosphatase"/>
    <property type="match status" value="1"/>
</dbReference>
<dbReference type="AlphaFoldDB" id="A0A1F5HW18"/>
<name>A0A1F5HW18_9BACT</name>
<dbReference type="STRING" id="1797729.A3A60_00380"/>
<dbReference type="InterPro" id="IPR020583">
    <property type="entry name" value="Inositol_monoP_metal-BS"/>
</dbReference>
<dbReference type="FunFam" id="3.30.540.10:FF:000003">
    <property type="entry name" value="Inositol-1-monophosphatase"/>
    <property type="match status" value="1"/>
</dbReference>
<feature type="binding site" evidence="5">
    <location>
        <position position="81"/>
    </location>
    <ligand>
        <name>Mg(2+)</name>
        <dbReference type="ChEBI" id="CHEBI:18420"/>
        <label>1</label>
        <note>catalytic</note>
    </ligand>
</feature>
<dbReference type="GO" id="GO:0046872">
    <property type="term" value="F:metal ion binding"/>
    <property type="evidence" value="ECO:0007669"/>
    <property type="project" value="UniProtKB-KW"/>
</dbReference>
<sequence length="249" mass="27822">MLDVAIDAAKAAGELALKYFKSQPKVSYKPDNSPVTRADIEAEKLIRKIITKNFPNHGIIGEELPPVNPKARYQWVIDPIDGTRDFIRKIPYWAIFVALMDNRKPIISAINFPAIGTTITAQKNKGTFINDKKTIVSKTKKLQDAYISYGSLKRFLEKDKEKNLERLVRITSAPRSYANLGFIYFLEGKVDILVESVGAIYDFVAPALAVEEAGGKFTDFNGTYSFNSGNGVFTNNLLHSQVIKLLNSK</sequence>
<dbReference type="InterPro" id="IPR000760">
    <property type="entry name" value="Inositol_monophosphatase-like"/>
</dbReference>
<evidence type="ECO:0000256" key="5">
    <source>
        <dbReference type="PIRSR" id="PIRSR600760-2"/>
    </source>
</evidence>
<comment type="cofactor">
    <cofactor evidence="1 5">
        <name>Mg(2+)</name>
        <dbReference type="ChEBI" id="CHEBI:18420"/>
    </cofactor>
</comment>
<evidence type="ECO:0000313" key="7">
    <source>
        <dbReference type="Proteomes" id="UP000179227"/>
    </source>
</evidence>
<dbReference type="EMBL" id="MFBS01000037">
    <property type="protein sequence ID" value="OGE08372.1"/>
    <property type="molecule type" value="Genomic_DNA"/>
</dbReference>
<evidence type="ECO:0008006" key="8">
    <source>
        <dbReference type="Google" id="ProtNLM"/>
    </source>
</evidence>
<keyword evidence="2 5" id="KW-0479">Metal-binding</keyword>
<proteinExistence type="predicted"/>
<dbReference type="GO" id="GO:0006020">
    <property type="term" value="P:inositol metabolic process"/>
    <property type="evidence" value="ECO:0007669"/>
    <property type="project" value="TreeGrafter"/>
</dbReference>
<feature type="binding site" evidence="5">
    <location>
        <position position="62"/>
    </location>
    <ligand>
        <name>Mg(2+)</name>
        <dbReference type="ChEBI" id="CHEBI:18420"/>
        <label>1</label>
        <note>catalytic</note>
    </ligand>
</feature>
<dbReference type="Proteomes" id="UP000179227">
    <property type="component" value="Unassembled WGS sequence"/>
</dbReference>